<comment type="subcellular location">
    <subcellularLocation>
        <location evidence="1 10">Cell membrane</location>
        <topology evidence="1 10">Multi-pass membrane protein</topology>
    </subcellularLocation>
</comment>
<dbReference type="PANTHER" id="PTHR43386:SF24">
    <property type="entry name" value="OLIGOPEPTIDE TRANSPORT SYSTEM PERMEASE PROTEIN AMID"/>
    <property type="match status" value="1"/>
</dbReference>
<protein>
    <submittedName>
        <fullName evidence="12">ABC transporter permease</fullName>
    </submittedName>
</protein>
<dbReference type="InterPro" id="IPR025966">
    <property type="entry name" value="OppC_N"/>
</dbReference>
<dbReference type="InterPro" id="IPR050366">
    <property type="entry name" value="BP-dependent_transpt_permease"/>
</dbReference>
<evidence type="ECO:0000256" key="5">
    <source>
        <dbReference type="ARBA" id="ARBA00022856"/>
    </source>
</evidence>
<evidence type="ECO:0000256" key="9">
    <source>
        <dbReference type="ARBA" id="ARBA00024202"/>
    </source>
</evidence>
<evidence type="ECO:0000256" key="7">
    <source>
        <dbReference type="ARBA" id="ARBA00022989"/>
    </source>
</evidence>
<dbReference type="OrthoDB" id="9797472at2"/>
<comment type="similarity">
    <text evidence="9">Belongs to the binding-protein-dependent transport system permease family. OppBC subfamily.</text>
</comment>
<feature type="domain" description="ABC transmembrane type-1" evidence="11">
    <location>
        <begin position="142"/>
        <end position="331"/>
    </location>
</feature>
<dbReference type="NCBIfam" id="NF045475">
    <property type="entry name" value="Opp3C"/>
    <property type="match status" value="1"/>
</dbReference>
<dbReference type="Pfam" id="PF12911">
    <property type="entry name" value="OppC_N"/>
    <property type="match status" value="1"/>
</dbReference>
<evidence type="ECO:0000259" key="11">
    <source>
        <dbReference type="PROSITE" id="PS50928"/>
    </source>
</evidence>
<comment type="caution">
    <text evidence="12">The sequence shown here is derived from an EMBL/GenBank/DDBJ whole genome shotgun (WGS) entry which is preliminary data.</text>
</comment>
<feature type="transmembrane region" description="Helical" evidence="10">
    <location>
        <begin position="144"/>
        <end position="169"/>
    </location>
</feature>
<dbReference type="AlphaFoldDB" id="A0A3S0VL73"/>
<dbReference type="GO" id="GO:0055085">
    <property type="term" value="P:transmembrane transport"/>
    <property type="evidence" value="ECO:0007669"/>
    <property type="project" value="InterPro"/>
</dbReference>
<dbReference type="InterPro" id="IPR035906">
    <property type="entry name" value="MetI-like_sf"/>
</dbReference>
<dbReference type="SUPFAM" id="SSF161098">
    <property type="entry name" value="MetI-like"/>
    <property type="match status" value="1"/>
</dbReference>
<dbReference type="Gene3D" id="1.10.3720.10">
    <property type="entry name" value="MetI-like"/>
    <property type="match status" value="1"/>
</dbReference>
<evidence type="ECO:0000313" key="12">
    <source>
        <dbReference type="EMBL" id="RUQ30037.1"/>
    </source>
</evidence>
<feature type="transmembrane region" description="Helical" evidence="10">
    <location>
        <begin position="313"/>
        <end position="334"/>
    </location>
</feature>
<dbReference type="Pfam" id="PF00528">
    <property type="entry name" value="BPD_transp_1"/>
    <property type="match status" value="1"/>
</dbReference>
<sequence length="344" mass="37983">MAQNNEKIAAEKFAPAIIDSAKSEEINKPSLSFWQDSWMRVRKNKAAVASLVIMMFMIILAFLGPVISGKDSEAQNVTQNNLPPKVQGLENVSWLPFDGTKTLPNGKEVDYYKQKNVDEDEYYWFGTDALGRDLFTRVWEGTQVSLYIAFLAALIDLVVGVTYGAVSGYYGGRLDNTMQRIAEVLMGIPTLVVVILMILVLEPGIVSIAVAMSVTGWVGMSRVIRAQVLKLKEQEFILASRTLGNSNTKIISKHLLPNLAGVIIINTMFSIPNAIFFEAFLSFIGLGLQPPDASLGTLIDDGFKVLRLHPHEMIIPAIVISIIMVSFNMLADGLRDALDPKMRD</sequence>
<dbReference type="CDD" id="cd06261">
    <property type="entry name" value="TM_PBP2"/>
    <property type="match status" value="1"/>
</dbReference>
<dbReference type="GO" id="GO:0005886">
    <property type="term" value="C:plasma membrane"/>
    <property type="evidence" value="ECO:0007669"/>
    <property type="project" value="UniProtKB-SubCell"/>
</dbReference>
<accession>A0A3S0VL73</accession>
<dbReference type="PANTHER" id="PTHR43386">
    <property type="entry name" value="OLIGOPEPTIDE TRANSPORT SYSTEM PERMEASE PROTEIN APPC"/>
    <property type="match status" value="1"/>
</dbReference>
<keyword evidence="6" id="KW-0653">Protein transport</keyword>
<evidence type="ECO:0000256" key="2">
    <source>
        <dbReference type="ARBA" id="ARBA00022448"/>
    </source>
</evidence>
<dbReference type="EMBL" id="RYZZ01000007">
    <property type="protein sequence ID" value="RUQ30037.1"/>
    <property type="molecule type" value="Genomic_DNA"/>
</dbReference>
<dbReference type="InterPro" id="IPR000515">
    <property type="entry name" value="MetI-like"/>
</dbReference>
<organism evidence="12 13">
    <name type="scientific">Peribacillus cavernae</name>
    <dbReference type="NCBI Taxonomy" id="1674310"/>
    <lineage>
        <taxon>Bacteria</taxon>
        <taxon>Bacillati</taxon>
        <taxon>Bacillota</taxon>
        <taxon>Bacilli</taxon>
        <taxon>Bacillales</taxon>
        <taxon>Bacillaceae</taxon>
        <taxon>Peribacillus</taxon>
    </lineage>
</organism>
<keyword evidence="8 10" id="KW-0472">Membrane</keyword>
<name>A0A3S0VL73_9BACI</name>
<evidence type="ECO:0000256" key="6">
    <source>
        <dbReference type="ARBA" id="ARBA00022927"/>
    </source>
</evidence>
<dbReference type="Proteomes" id="UP000267430">
    <property type="component" value="Unassembled WGS sequence"/>
</dbReference>
<proteinExistence type="inferred from homology"/>
<keyword evidence="3" id="KW-1003">Cell membrane</keyword>
<evidence type="ECO:0000313" key="13">
    <source>
        <dbReference type="Proteomes" id="UP000267430"/>
    </source>
</evidence>
<dbReference type="PROSITE" id="PS50928">
    <property type="entry name" value="ABC_TM1"/>
    <property type="match status" value="1"/>
</dbReference>
<evidence type="ECO:0000256" key="1">
    <source>
        <dbReference type="ARBA" id="ARBA00004651"/>
    </source>
</evidence>
<feature type="transmembrane region" description="Helical" evidence="10">
    <location>
        <begin position="181"/>
        <end position="199"/>
    </location>
</feature>
<keyword evidence="5" id="KW-0571">Peptide transport</keyword>
<feature type="transmembrane region" description="Helical" evidence="10">
    <location>
        <begin position="46"/>
        <end position="67"/>
    </location>
</feature>
<evidence type="ECO:0000256" key="4">
    <source>
        <dbReference type="ARBA" id="ARBA00022692"/>
    </source>
</evidence>
<dbReference type="GO" id="GO:0015031">
    <property type="term" value="P:protein transport"/>
    <property type="evidence" value="ECO:0007669"/>
    <property type="project" value="UniProtKB-KW"/>
</dbReference>
<keyword evidence="2 10" id="KW-0813">Transport</keyword>
<feature type="transmembrane region" description="Helical" evidence="10">
    <location>
        <begin position="259"/>
        <end position="284"/>
    </location>
</feature>
<keyword evidence="13" id="KW-1185">Reference proteome</keyword>
<evidence type="ECO:0000256" key="10">
    <source>
        <dbReference type="RuleBase" id="RU363032"/>
    </source>
</evidence>
<dbReference type="RefSeq" id="WP_126864059.1">
    <property type="nucleotide sequence ID" value="NZ_JAUSTX010000001.1"/>
</dbReference>
<feature type="transmembrane region" description="Helical" evidence="10">
    <location>
        <begin position="205"/>
        <end position="224"/>
    </location>
</feature>
<reference evidence="12 13" key="1">
    <citation type="submission" date="2018-12" db="EMBL/GenBank/DDBJ databases">
        <title>Bacillus chawlae sp. nov., Bacillus glennii sp. nov., and Bacillus saganii sp. nov. Isolated from the Vehicle Assembly Building at Kennedy Space Center where the Viking Spacecraft were Assembled.</title>
        <authorList>
            <person name="Seuylemezian A."/>
            <person name="Vaishampayan P."/>
        </authorList>
    </citation>
    <scope>NUCLEOTIDE SEQUENCE [LARGE SCALE GENOMIC DNA]</scope>
    <source>
        <strain evidence="12 13">L5</strain>
    </source>
</reference>
<evidence type="ECO:0000256" key="3">
    <source>
        <dbReference type="ARBA" id="ARBA00022475"/>
    </source>
</evidence>
<evidence type="ECO:0000256" key="8">
    <source>
        <dbReference type="ARBA" id="ARBA00023136"/>
    </source>
</evidence>
<gene>
    <name evidence="12" type="ORF">ELQ35_06700</name>
</gene>
<dbReference type="GO" id="GO:0015833">
    <property type="term" value="P:peptide transport"/>
    <property type="evidence" value="ECO:0007669"/>
    <property type="project" value="UniProtKB-KW"/>
</dbReference>
<keyword evidence="4 10" id="KW-0812">Transmembrane</keyword>
<keyword evidence="7 10" id="KW-1133">Transmembrane helix</keyword>